<keyword evidence="1" id="KW-1133">Transmembrane helix</keyword>
<protein>
    <submittedName>
        <fullName evidence="2">Uncharacterized protein</fullName>
    </submittedName>
</protein>
<proteinExistence type="predicted"/>
<feature type="transmembrane region" description="Helical" evidence="1">
    <location>
        <begin position="12"/>
        <end position="30"/>
    </location>
</feature>
<name>A0A398AY44_BRACM</name>
<evidence type="ECO:0000256" key="1">
    <source>
        <dbReference type="SAM" id="Phobius"/>
    </source>
</evidence>
<keyword evidence="1" id="KW-0812">Transmembrane</keyword>
<evidence type="ECO:0000313" key="3">
    <source>
        <dbReference type="Proteomes" id="UP000264353"/>
    </source>
</evidence>
<dbReference type="AlphaFoldDB" id="A0A398AY44"/>
<evidence type="ECO:0000313" key="2">
    <source>
        <dbReference type="EMBL" id="RID80590.1"/>
    </source>
</evidence>
<dbReference type="Proteomes" id="UP000264353">
    <property type="component" value="Chromosome A1"/>
</dbReference>
<accession>A0A398AY44</accession>
<dbReference type="EMBL" id="CM010628">
    <property type="protein sequence ID" value="RID80590.1"/>
    <property type="molecule type" value="Genomic_DNA"/>
</dbReference>
<sequence length="70" mass="8021">MFCYVTLVFSSNNKVTIFLVLLIMNISLSLSLSLSAYLLILSLFSNACSPFFMIIYYNNLIKFETLNDFS</sequence>
<keyword evidence="1" id="KW-0472">Membrane</keyword>
<reference evidence="2 3" key="1">
    <citation type="submission" date="2018-06" db="EMBL/GenBank/DDBJ databases">
        <title>WGS assembly of Brassica rapa FPsc.</title>
        <authorList>
            <person name="Bowman J."/>
            <person name="Kohchi T."/>
            <person name="Yamato K."/>
            <person name="Jenkins J."/>
            <person name="Shu S."/>
            <person name="Ishizaki K."/>
            <person name="Yamaoka S."/>
            <person name="Nishihama R."/>
            <person name="Nakamura Y."/>
            <person name="Berger F."/>
            <person name="Adam C."/>
            <person name="Aki S."/>
            <person name="Althoff F."/>
            <person name="Araki T."/>
            <person name="Arteaga-Vazquez M."/>
            <person name="Balasubrmanian S."/>
            <person name="Bauer D."/>
            <person name="Boehm C."/>
            <person name="Briginshaw L."/>
            <person name="Caballero-Perez J."/>
            <person name="Catarino B."/>
            <person name="Chen F."/>
            <person name="Chiyoda S."/>
            <person name="Chovatia M."/>
            <person name="Davies K."/>
            <person name="Delmans M."/>
            <person name="Demura T."/>
            <person name="Dierschke T."/>
            <person name="Dolan L."/>
            <person name="Dorantes-Acosta A."/>
            <person name="Eklund D."/>
            <person name="Florent S."/>
            <person name="Flores-Sandoval E."/>
            <person name="Fujiyama A."/>
            <person name="Fukuzawa H."/>
            <person name="Galik B."/>
            <person name="Grimanelli D."/>
            <person name="Grimwood J."/>
            <person name="Grossniklaus U."/>
            <person name="Hamada T."/>
            <person name="Haseloff J."/>
            <person name="Hetherington A."/>
            <person name="Higo A."/>
            <person name="Hirakawa Y."/>
            <person name="Hundley H."/>
            <person name="Ikeda Y."/>
            <person name="Inoue K."/>
            <person name="Inoue S."/>
            <person name="Ishida S."/>
            <person name="Jia Q."/>
            <person name="Kakita M."/>
            <person name="Kanazawa T."/>
            <person name="Kawai Y."/>
            <person name="Kawashima T."/>
            <person name="Kennedy M."/>
            <person name="Kinose K."/>
            <person name="Kinoshita T."/>
            <person name="Kohara Y."/>
            <person name="Koide E."/>
            <person name="Komatsu K."/>
            <person name="Kopischke S."/>
            <person name="Kubo M."/>
            <person name="Kyozuka J."/>
            <person name="Lagercrantz U."/>
            <person name="Lin S."/>
            <person name="Lindquist E."/>
            <person name="Lipzen A."/>
            <person name="Lu C."/>
            <person name="Luna E."/>
            <person name="Martienssen R."/>
            <person name="Minamino N."/>
            <person name="Mizutani M."/>
            <person name="Mizutani M."/>
            <person name="Mochizuki N."/>
            <person name="Monte I."/>
            <person name="Mosher R."/>
            <person name="Nagasaki H."/>
            <person name="Nakagami H."/>
            <person name="Naramoto S."/>
            <person name="Nishitani K."/>
            <person name="Ohtani M."/>
            <person name="Okamoto T."/>
            <person name="Okumura M."/>
            <person name="Phillips J."/>
            <person name="Pollak B."/>
            <person name="Reinders A."/>
            <person name="Roevekamp M."/>
            <person name="Sano R."/>
            <person name="Sawa S."/>
            <person name="Schmid M."/>
            <person name="Shirakawa M."/>
            <person name="Solano R."/>
            <person name="Spunde A."/>
            <person name="Suetsugu N."/>
            <person name="Sugano S."/>
            <person name="Sugiyama A."/>
            <person name="Sun R."/>
            <person name="Suzuki Y."/>
            <person name="Takenaka M."/>
            <person name="Takezawa D."/>
            <person name="Tomogane H."/>
            <person name="Tsuzuki M."/>
            <person name="Ueda T."/>
            <person name="Umeda M."/>
            <person name="Ward J."/>
            <person name="Watanabe Y."/>
            <person name="Yazaki K."/>
            <person name="Yokoyama R."/>
            <person name="Yoshitake Y."/>
            <person name="Yotsui I."/>
            <person name="Zachgo S."/>
            <person name="Schmutz J."/>
        </authorList>
    </citation>
    <scope>NUCLEOTIDE SEQUENCE [LARGE SCALE GENOMIC DNA]</scope>
    <source>
        <strain evidence="3">cv. B-3</strain>
    </source>
</reference>
<feature type="transmembrane region" description="Helical" evidence="1">
    <location>
        <begin position="36"/>
        <end position="57"/>
    </location>
</feature>
<organism evidence="2 3">
    <name type="scientific">Brassica campestris</name>
    <name type="common">Field mustard</name>
    <dbReference type="NCBI Taxonomy" id="3711"/>
    <lineage>
        <taxon>Eukaryota</taxon>
        <taxon>Viridiplantae</taxon>
        <taxon>Streptophyta</taxon>
        <taxon>Embryophyta</taxon>
        <taxon>Tracheophyta</taxon>
        <taxon>Spermatophyta</taxon>
        <taxon>Magnoliopsida</taxon>
        <taxon>eudicotyledons</taxon>
        <taxon>Gunneridae</taxon>
        <taxon>Pentapetalae</taxon>
        <taxon>rosids</taxon>
        <taxon>malvids</taxon>
        <taxon>Brassicales</taxon>
        <taxon>Brassicaceae</taxon>
        <taxon>Brassiceae</taxon>
        <taxon>Brassica</taxon>
    </lineage>
</organism>
<gene>
    <name evidence="2" type="ORF">BRARA_A03241</name>
</gene>